<gene>
    <name evidence="4" type="ORF">C8D89_11362</name>
</gene>
<dbReference type="PROSITE" id="PS51371">
    <property type="entry name" value="CBS"/>
    <property type="match status" value="2"/>
</dbReference>
<dbReference type="AlphaFoldDB" id="A0A2U1F2B3"/>
<evidence type="ECO:0000259" key="3">
    <source>
        <dbReference type="PROSITE" id="PS51371"/>
    </source>
</evidence>
<evidence type="ECO:0000256" key="1">
    <source>
        <dbReference type="ARBA" id="ARBA00023122"/>
    </source>
</evidence>
<dbReference type="PANTHER" id="PTHR43080">
    <property type="entry name" value="CBS DOMAIN-CONTAINING PROTEIN CBSX3, MITOCHONDRIAL"/>
    <property type="match status" value="1"/>
</dbReference>
<dbReference type="Pfam" id="PF00571">
    <property type="entry name" value="CBS"/>
    <property type="match status" value="2"/>
</dbReference>
<name>A0A2U1F2B3_9PSEU</name>
<dbReference type="PANTHER" id="PTHR43080:SF26">
    <property type="entry name" value="REGULATORY PROTEIN"/>
    <property type="match status" value="1"/>
</dbReference>
<dbReference type="EMBL" id="QEKW01000013">
    <property type="protein sequence ID" value="PVZ06324.1"/>
    <property type="molecule type" value="Genomic_DNA"/>
</dbReference>
<sequence>MKARDIMSRPVVRVGPDTPVSEAASLLVEQGISSLPVVGEEGLVGIVGEADLVRGRIPAQDAGTPATHAATRVGDVMTRSPVTRTPDSDVADIVGTMLDRKLRAIPIVEDGELVGMLARRDVLRCVAHGELTSADVWRHRFGLVDTDRG</sequence>
<dbReference type="SUPFAM" id="SSF54631">
    <property type="entry name" value="CBS-domain pair"/>
    <property type="match status" value="1"/>
</dbReference>
<dbReference type="InterPro" id="IPR051257">
    <property type="entry name" value="Diverse_CBS-Domain"/>
</dbReference>
<protein>
    <submittedName>
        <fullName evidence="4">CBS domain protein</fullName>
    </submittedName>
</protein>
<dbReference type="Gene3D" id="3.10.580.10">
    <property type="entry name" value="CBS-domain"/>
    <property type="match status" value="1"/>
</dbReference>
<keyword evidence="5" id="KW-1185">Reference proteome</keyword>
<dbReference type="Proteomes" id="UP000245639">
    <property type="component" value="Unassembled WGS sequence"/>
</dbReference>
<organism evidence="4 5">
    <name type="scientific">Actinomycetospora cinnamomea</name>
    <dbReference type="NCBI Taxonomy" id="663609"/>
    <lineage>
        <taxon>Bacteria</taxon>
        <taxon>Bacillati</taxon>
        <taxon>Actinomycetota</taxon>
        <taxon>Actinomycetes</taxon>
        <taxon>Pseudonocardiales</taxon>
        <taxon>Pseudonocardiaceae</taxon>
        <taxon>Actinomycetospora</taxon>
    </lineage>
</organism>
<accession>A0A2U1F2B3</accession>
<dbReference type="InterPro" id="IPR000644">
    <property type="entry name" value="CBS_dom"/>
</dbReference>
<evidence type="ECO:0000313" key="5">
    <source>
        <dbReference type="Proteomes" id="UP000245639"/>
    </source>
</evidence>
<keyword evidence="1 2" id="KW-0129">CBS domain</keyword>
<dbReference type="InterPro" id="IPR046342">
    <property type="entry name" value="CBS_dom_sf"/>
</dbReference>
<feature type="domain" description="CBS" evidence="3">
    <location>
        <begin position="77"/>
        <end position="133"/>
    </location>
</feature>
<evidence type="ECO:0000313" key="4">
    <source>
        <dbReference type="EMBL" id="PVZ06324.1"/>
    </source>
</evidence>
<evidence type="ECO:0000256" key="2">
    <source>
        <dbReference type="PROSITE-ProRule" id="PRU00703"/>
    </source>
</evidence>
<reference evidence="4 5" key="1">
    <citation type="submission" date="2018-04" db="EMBL/GenBank/DDBJ databases">
        <title>Genomic Encyclopedia of Type Strains, Phase IV (KMG-IV): sequencing the most valuable type-strain genomes for metagenomic binning, comparative biology and taxonomic classification.</title>
        <authorList>
            <person name="Goeker M."/>
        </authorList>
    </citation>
    <scope>NUCLEOTIDE SEQUENCE [LARGE SCALE GENOMIC DNA]</scope>
    <source>
        <strain evidence="4 5">DSM 45771</strain>
    </source>
</reference>
<feature type="domain" description="CBS" evidence="3">
    <location>
        <begin position="7"/>
        <end position="62"/>
    </location>
</feature>
<dbReference type="SMART" id="SM00116">
    <property type="entry name" value="CBS"/>
    <property type="match status" value="2"/>
</dbReference>
<comment type="caution">
    <text evidence="4">The sequence shown here is derived from an EMBL/GenBank/DDBJ whole genome shotgun (WGS) entry which is preliminary data.</text>
</comment>
<proteinExistence type="predicted"/>